<feature type="compositionally biased region" description="Basic and acidic residues" evidence="1">
    <location>
        <begin position="55"/>
        <end position="67"/>
    </location>
</feature>
<dbReference type="GO" id="GO:0005516">
    <property type="term" value="F:calmodulin binding"/>
    <property type="evidence" value="ECO:0007669"/>
    <property type="project" value="TreeGrafter"/>
</dbReference>
<feature type="region of interest" description="Disordered" evidence="1">
    <location>
        <begin position="50"/>
        <end position="182"/>
    </location>
</feature>
<dbReference type="CTD" id="4900"/>
<dbReference type="STRING" id="127582.A0A2Y9DQW0"/>
<organism evidence="2 3">
    <name type="scientific">Trichechus manatus latirostris</name>
    <name type="common">Florida manatee</name>
    <dbReference type="NCBI Taxonomy" id="127582"/>
    <lineage>
        <taxon>Eukaryota</taxon>
        <taxon>Metazoa</taxon>
        <taxon>Chordata</taxon>
        <taxon>Craniata</taxon>
        <taxon>Vertebrata</taxon>
        <taxon>Euteleostomi</taxon>
        <taxon>Mammalia</taxon>
        <taxon>Eutheria</taxon>
        <taxon>Afrotheria</taxon>
        <taxon>Sirenia</taxon>
        <taxon>Trichechidae</taxon>
        <taxon>Trichechus</taxon>
    </lineage>
</organism>
<feature type="compositionally biased region" description="Basic residues" evidence="1">
    <location>
        <begin position="1"/>
        <end position="15"/>
    </location>
</feature>
<dbReference type="KEGG" id="tmu:101349387"/>
<accession>A0A2Y9DQW0</accession>
<reference evidence="3" key="1">
    <citation type="submission" date="2025-08" db="UniProtKB">
        <authorList>
            <consortium name="RefSeq"/>
        </authorList>
    </citation>
    <scope>IDENTIFICATION</scope>
</reference>
<dbReference type="Proteomes" id="UP000248480">
    <property type="component" value="Unplaced"/>
</dbReference>
<evidence type="ECO:0000313" key="3">
    <source>
        <dbReference type="RefSeq" id="XP_004379423.2"/>
    </source>
</evidence>
<protein>
    <submittedName>
        <fullName evidence="3">Neurogranin</fullName>
    </submittedName>
</protein>
<dbReference type="SMART" id="SM00015">
    <property type="entry name" value="IQ"/>
    <property type="match status" value="1"/>
</dbReference>
<gene>
    <name evidence="3" type="primary">NRGN</name>
</gene>
<sequence>MEVWRRRGWGRRRSPARGAEGGVVLQPVLPAHRAKAAPDWLLGRGAQVTLASGAERGREDPRGERLVRRGSAGVPEPQSPHPASNRPHPRSAPTSAPPRTPNTSMDCCTESACSKPDDDILDIPLDDPGANAAAAKIQASFRGHMARKKIKSGERGRKGPGPGGPGGAGGARGGAGGGPSGD</sequence>
<dbReference type="OrthoDB" id="252964at2759"/>
<dbReference type="AlphaFoldDB" id="A0A2Y9DQW0"/>
<feature type="compositionally biased region" description="Gly residues" evidence="1">
    <location>
        <begin position="159"/>
        <end position="182"/>
    </location>
</feature>
<name>A0A2Y9DQW0_TRIMA</name>
<evidence type="ECO:0000256" key="1">
    <source>
        <dbReference type="SAM" id="MobiDB-lite"/>
    </source>
</evidence>
<dbReference type="CDD" id="cd23767">
    <property type="entry name" value="IQCD"/>
    <property type="match status" value="1"/>
</dbReference>
<proteinExistence type="predicted"/>
<dbReference type="PROSITE" id="PS50096">
    <property type="entry name" value="IQ"/>
    <property type="match status" value="1"/>
</dbReference>
<dbReference type="InParanoid" id="A0A2Y9DQW0"/>
<dbReference type="InterPro" id="IPR000048">
    <property type="entry name" value="IQ_motif_EF-hand-BS"/>
</dbReference>
<dbReference type="Pfam" id="PF00612">
    <property type="entry name" value="IQ"/>
    <property type="match status" value="1"/>
</dbReference>
<dbReference type="PANTHER" id="PTHR10699">
    <property type="entry name" value="NEUROMODULIN"/>
    <property type="match status" value="1"/>
</dbReference>
<keyword evidence="2" id="KW-1185">Reference proteome</keyword>
<evidence type="ECO:0000313" key="2">
    <source>
        <dbReference type="Proteomes" id="UP000248480"/>
    </source>
</evidence>
<dbReference type="RefSeq" id="XP_004379423.2">
    <property type="nucleotide sequence ID" value="XM_004379366.2"/>
</dbReference>
<dbReference type="PANTHER" id="PTHR10699:SF16">
    <property type="entry name" value="SPERM SURFACE PROTEIN SP17"/>
    <property type="match status" value="1"/>
</dbReference>
<dbReference type="GeneID" id="101349387"/>
<feature type="region of interest" description="Disordered" evidence="1">
    <location>
        <begin position="1"/>
        <end position="24"/>
    </location>
</feature>